<dbReference type="AlphaFoldDB" id="E6LEN6"/>
<dbReference type="EMBL" id="AEPV01000030">
    <property type="protein sequence ID" value="EFU74327.1"/>
    <property type="molecule type" value="Genomic_DNA"/>
</dbReference>
<dbReference type="eggNOG" id="COG0596">
    <property type="taxonomic scope" value="Bacteria"/>
</dbReference>
<reference evidence="2 3" key="1">
    <citation type="submission" date="2010-12" db="EMBL/GenBank/DDBJ databases">
        <authorList>
            <person name="Muzny D."/>
            <person name="Qin X."/>
            <person name="Deng J."/>
            <person name="Jiang H."/>
            <person name="Liu Y."/>
            <person name="Qu J."/>
            <person name="Song X.-Z."/>
            <person name="Zhang L."/>
            <person name="Thornton R."/>
            <person name="Coyle M."/>
            <person name="Francisco L."/>
            <person name="Jackson L."/>
            <person name="Javaid M."/>
            <person name="Korchina V."/>
            <person name="Kovar C."/>
            <person name="Mata R."/>
            <person name="Mathew T."/>
            <person name="Ngo R."/>
            <person name="Nguyen L."/>
            <person name="Nguyen N."/>
            <person name="Okwuonu G."/>
            <person name="Ongeri F."/>
            <person name="Pham C."/>
            <person name="Simmons D."/>
            <person name="Wilczek-Boney K."/>
            <person name="Hale W."/>
            <person name="Jakkamsetti A."/>
            <person name="Pham P."/>
            <person name="Ruth R."/>
            <person name="San Lucas F."/>
            <person name="Warren J."/>
            <person name="Zhang J."/>
            <person name="Zhao Z."/>
            <person name="Zhou C."/>
            <person name="Zhu D."/>
            <person name="Lee S."/>
            <person name="Bess C."/>
            <person name="Blankenburg K."/>
            <person name="Forbes L."/>
            <person name="Fu Q."/>
            <person name="Gubbala S."/>
            <person name="Hirani K."/>
            <person name="Jayaseelan J.C."/>
            <person name="Lara F."/>
            <person name="Munidasa M."/>
            <person name="Palculict T."/>
            <person name="Patil S."/>
            <person name="Pu L.-L."/>
            <person name="Saada N."/>
            <person name="Tang L."/>
            <person name="Weissenberger G."/>
            <person name="Zhu Y."/>
            <person name="Hemphill L."/>
            <person name="Shang Y."/>
            <person name="Youmans B."/>
            <person name="Ayvaz T."/>
            <person name="Ross M."/>
            <person name="Santibanez J."/>
            <person name="Aqrawi P."/>
            <person name="Gross S."/>
            <person name="Joshi V."/>
            <person name="Fowler G."/>
            <person name="Nazareth L."/>
            <person name="Reid J."/>
            <person name="Worley K."/>
            <person name="Petrosino J."/>
            <person name="Highlander S."/>
            <person name="Gibbs R."/>
        </authorList>
    </citation>
    <scope>NUCLEOTIDE SEQUENCE [LARGE SCALE GENOMIC DNA]</scope>
    <source>
        <strain evidence="3">DSM 15952 / CCUG 50447 / LMG 22039 / TP 1.5</strain>
    </source>
</reference>
<evidence type="ECO:0000313" key="2">
    <source>
        <dbReference type="EMBL" id="EFU74327.1"/>
    </source>
</evidence>
<dbReference type="GO" id="GO:0016020">
    <property type="term" value="C:membrane"/>
    <property type="evidence" value="ECO:0007669"/>
    <property type="project" value="TreeGrafter"/>
</dbReference>
<dbReference type="InterPro" id="IPR000073">
    <property type="entry name" value="AB_hydrolase_1"/>
</dbReference>
<dbReference type="HOGENOM" id="CLU_1051695_0_0_9"/>
<gene>
    <name evidence="2" type="ORF">HMPREF9088_0826</name>
</gene>
<keyword evidence="3" id="KW-1185">Reference proteome</keyword>
<dbReference type="PRINTS" id="PR00111">
    <property type="entry name" value="ABHYDROLASE"/>
</dbReference>
<dbReference type="PANTHER" id="PTHR43798">
    <property type="entry name" value="MONOACYLGLYCEROL LIPASE"/>
    <property type="match status" value="1"/>
</dbReference>
<keyword evidence="2" id="KW-0378">Hydrolase</keyword>
<sequence length="264" mass="29901">KLGELFYVYRRADQNQRTVLFIPGFGGDSCYYNFKSIIDRLPSECGYLAIDTIGTGRSIQSYMERSTENILQNLIAVLKEEQITSVTLVGHSMGGSYALLFAYRYPELVEQILVIEPTYNGVKALVIAETNEQQHQTPESIQKAKNEGELTIEEFLAVVNPNNLPSERLENATIFFAAYGNQSLLYEDGHVLKVLEDLEIVEQNVPKKKIVILATNERLTEYQHSLFLKSTTVHLYSVAGNHYLQWSAVPFVSMHVNQLLTSEK</sequence>
<feature type="non-terminal residue" evidence="2">
    <location>
        <position position="1"/>
    </location>
</feature>
<dbReference type="SUPFAM" id="SSF53474">
    <property type="entry name" value="alpha/beta-Hydrolases"/>
    <property type="match status" value="1"/>
</dbReference>
<evidence type="ECO:0000313" key="3">
    <source>
        <dbReference type="Proteomes" id="UP000010296"/>
    </source>
</evidence>
<dbReference type="InterPro" id="IPR050266">
    <property type="entry name" value="AB_hydrolase_sf"/>
</dbReference>
<feature type="domain" description="AB hydrolase-1" evidence="1">
    <location>
        <begin position="18"/>
        <end position="120"/>
    </location>
</feature>
<evidence type="ECO:0000259" key="1">
    <source>
        <dbReference type="Pfam" id="PF00561"/>
    </source>
</evidence>
<protein>
    <submittedName>
        <fullName evidence="2">Hydrolase, alpha/beta domain protein</fullName>
    </submittedName>
</protein>
<dbReference type="RefSeq" id="WP_007207847.1">
    <property type="nucleotide sequence ID" value="NZ_GL622241.1"/>
</dbReference>
<accession>E6LEN6</accession>
<proteinExistence type="predicted"/>
<dbReference type="Proteomes" id="UP000010296">
    <property type="component" value="Unassembled WGS sequence"/>
</dbReference>
<dbReference type="InterPro" id="IPR029058">
    <property type="entry name" value="AB_hydrolase_fold"/>
</dbReference>
<comment type="caution">
    <text evidence="2">The sequence shown here is derived from an EMBL/GenBank/DDBJ whole genome shotgun (WGS) entry which is preliminary data.</text>
</comment>
<dbReference type="GO" id="GO:0047372">
    <property type="term" value="F:monoacylglycerol lipase activity"/>
    <property type="evidence" value="ECO:0007669"/>
    <property type="project" value="TreeGrafter"/>
</dbReference>
<dbReference type="Gene3D" id="3.40.50.1820">
    <property type="entry name" value="alpha/beta hydrolase"/>
    <property type="match status" value="1"/>
</dbReference>
<organism evidence="2 3">
    <name type="scientific">Enterococcus italicus (strain DSM 15952 / CCUG 50447 / LMG 22039 / TP 1.5)</name>
    <dbReference type="NCBI Taxonomy" id="888064"/>
    <lineage>
        <taxon>Bacteria</taxon>
        <taxon>Bacillati</taxon>
        <taxon>Bacillota</taxon>
        <taxon>Bacilli</taxon>
        <taxon>Lactobacillales</taxon>
        <taxon>Enterococcaceae</taxon>
        <taxon>Enterococcus</taxon>
    </lineage>
</organism>
<dbReference type="Pfam" id="PF00561">
    <property type="entry name" value="Abhydrolase_1"/>
    <property type="match status" value="1"/>
</dbReference>
<dbReference type="GO" id="GO:0046464">
    <property type="term" value="P:acylglycerol catabolic process"/>
    <property type="evidence" value="ECO:0007669"/>
    <property type="project" value="TreeGrafter"/>
</dbReference>
<dbReference type="STRING" id="888064.HMPREF9088_0826"/>
<name>E6LEN6_ENTI1</name>
<dbReference type="PANTHER" id="PTHR43798:SF5">
    <property type="entry name" value="MONOACYLGLYCEROL LIPASE ABHD6"/>
    <property type="match status" value="1"/>
</dbReference>